<dbReference type="PROSITE" id="PS50234">
    <property type="entry name" value="VWFA"/>
    <property type="match status" value="1"/>
</dbReference>
<dbReference type="Gene3D" id="3.40.50.410">
    <property type="entry name" value="von Willebrand factor, type A domain"/>
    <property type="match status" value="1"/>
</dbReference>
<keyword evidence="4 5" id="KW-0472">Membrane</keyword>
<keyword evidence="1" id="KW-1003">Cell membrane</keyword>
<dbReference type="RefSeq" id="WP_241374124.1">
    <property type="nucleotide sequence ID" value="NZ_FNBC01000003.1"/>
</dbReference>
<evidence type="ECO:0000256" key="4">
    <source>
        <dbReference type="ARBA" id="ARBA00023136"/>
    </source>
</evidence>
<evidence type="ECO:0000256" key="2">
    <source>
        <dbReference type="ARBA" id="ARBA00022692"/>
    </source>
</evidence>
<reference evidence="8" key="1">
    <citation type="submission" date="2016-10" db="EMBL/GenBank/DDBJ databases">
        <authorList>
            <person name="Varghese N."/>
            <person name="Submissions S."/>
        </authorList>
    </citation>
    <scope>NUCLEOTIDE SEQUENCE [LARGE SCALE GENOMIC DNA]</scope>
    <source>
        <strain evidence="8">CGMCC 1.6992</strain>
    </source>
</reference>
<evidence type="ECO:0000259" key="6">
    <source>
        <dbReference type="PROSITE" id="PS50234"/>
    </source>
</evidence>
<dbReference type="SUPFAM" id="SSF53300">
    <property type="entry name" value="vWA-like"/>
    <property type="match status" value="1"/>
</dbReference>
<evidence type="ECO:0000256" key="3">
    <source>
        <dbReference type="ARBA" id="ARBA00022989"/>
    </source>
</evidence>
<feature type="domain" description="VWFA" evidence="6">
    <location>
        <begin position="81"/>
        <end position="269"/>
    </location>
</feature>
<dbReference type="EMBL" id="FNBC01000003">
    <property type="protein sequence ID" value="SDE52097.1"/>
    <property type="molecule type" value="Genomic_DNA"/>
</dbReference>
<evidence type="ECO:0000256" key="1">
    <source>
        <dbReference type="ARBA" id="ARBA00022475"/>
    </source>
</evidence>
<dbReference type="PANTHER" id="PTHR22550">
    <property type="entry name" value="SPORE GERMINATION PROTEIN"/>
    <property type="match status" value="1"/>
</dbReference>
<protein>
    <submittedName>
        <fullName evidence="7">Ca-activated chloride channel family protein</fullName>
    </submittedName>
</protein>
<dbReference type="Pfam" id="PF13519">
    <property type="entry name" value="VWA_2"/>
    <property type="match status" value="1"/>
</dbReference>
<accession>A0A1G7DKK5</accession>
<dbReference type="InterPro" id="IPR050768">
    <property type="entry name" value="UPF0353/GerABKA_families"/>
</dbReference>
<keyword evidence="2 5" id="KW-0812">Transmembrane</keyword>
<proteinExistence type="predicted"/>
<dbReference type="SMART" id="SM00327">
    <property type="entry name" value="VWA"/>
    <property type="match status" value="1"/>
</dbReference>
<evidence type="ECO:0000313" key="8">
    <source>
        <dbReference type="Proteomes" id="UP000199446"/>
    </source>
</evidence>
<dbReference type="InterPro" id="IPR002035">
    <property type="entry name" value="VWF_A"/>
</dbReference>
<dbReference type="AlphaFoldDB" id="A0A1G7DKK5"/>
<evidence type="ECO:0000256" key="5">
    <source>
        <dbReference type="SAM" id="Phobius"/>
    </source>
</evidence>
<keyword evidence="8" id="KW-1185">Reference proteome</keyword>
<name>A0A1G7DKK5_9DEIN</name>
<dbReference type="InterPro" id="IPR036465">
    <property type="entry name" value="vWFA_dom_sf"/>
</dbReference>
<gene>
    <name evidence="7" type="ORF">SAMN04488243_10326</name>
</gene>
<dbReference type="Proteomes" id="UP000199446">
    <property type="component" value="Unassembled WGS sequence"/>
</dbReference>
<feature type="transmembrane region" description="Helical" evidence="5">
    <location>
        <begin position="45"/>
        <end position="66"/>
    </location>
</feature>
<keyword evidence="3 5" id="KW-1133">Transmembrane helix</keyword>
<dbReference type="STRING" id="482827.SAMN04488243_10326"/>
<sequence>MAPEALSLLLLLAFLLLGLYRRRPKARLPHPLLALLKEAAREARGPLPWLPTALFALGLLLLALAATRPLLPLPGRTSENVAVLVLDVSRSMMATDLKPNRLEAAKEAARAFLRRAPRGLRVGLVAFSGHAQTVHPPTTDRKRLLESLESLEFGRSTAIGEGIFEALRHIREAGGKGEILLLTDGRNRTGADPLEAAGEAQRMGVRVHTVGVGVPGWTPGPEDPLSAFGFFAGAYEVDEELLWAIAELTGGKSFLVRSEEELSRVYLELAEGMGLEVRPQEATGLLGALGGALALLGVALRRYLSPL</sequence>
<organism evidence="7 8">
    <name type="scientific">Thermus arciformis</name>
    <dbReference type="NCBI Taxonomy" id="482827"/>
    <lineage>
        <taxon>Bacteria</taxon>
        <taxon>Thermotogati</taxon>
        <taxon>Deinococcota</taxon>
        <taxon>Deinococci</taxon>
        <taxon>Thermales</taxon>
        <taxon>Thermaceae</taxon>
        <taxon>Thermus</taxon>
    </lineage>
</organism>
<dbReference type="PANTHER" id="PTHR22550:SF5">
    <property type="entry name" value="LEUCINE ZIPPER PROTEIN 4"/>
    <property type="match status" value="1"/>
</dbReference>
<evidence type="ECO:0000313" key="7">
    <source>
        <dbReference type="EMBL" id="SDE52097.1"/>
    </source>
</evidence>